<dbReference type="GO" id="GO:0046983">
    <property type="term" value="F:protein dimerization activity"/>
    <property type="evidence" value="ECO:0007669"/>
    <property type="project" value="InterPro"/>
</dbReference>
<dbReference type="RefSeq" id="XP_009492346.1">
    <property type="nucleotide sequence ID" value="XM_009494071.1"/>
</dbReference>
<evidence type="ECO:0000256" key="8">
    <source>
        <dbReference type="ARBA" id="ARBA00023002"/>
    </source>
</evidence>
<keyword evidence="13" id="KW-0732">Signal</keyword>
<dbReference type="InterPro" id="IPR016156">
    <property type="entry name" value="FAD/NAD-linked_Rdtase_dimer_sf"/>
</dbReference>
<keyword evidence="8" id="KW-0560">Oxidoreductase</keyword>
<dbReference type="GO" id="GO:0016174">
    <property type="term" value="F:NAD(P)H oxidase H2O2-forming activity"/>
    <property type="evidence" value="ECO:0007669"/>
    <property type="project" value="TreeGrafter"/>
</dbReference>
<feature type="signal peptide" evidence="13">
    <location>
        <begin position="1"/>
        <end position="19"/>
    </location>
</feature>
<dbReference type="GO" id="GO:0005739">
    <property type="term" value="C:mitochondrion"/>
    <property type="evidence" value="ECO:0007669"/>
    <property type="project" value="UniProtKB-SubCell"/>
</dbReference>
<dbReference type="InterPro" id="IPR050446">
    <property type="entry name" value="FAD-oxidoreductase/Apoptosis"/>
</dbReference>
<keyword evidence="7" id="KW-0809">Transit peptide</keyword>
<dbReference type="Pfam" id="PF14721">
    <property type="entry name" value="AIF_C"/>
    <property type="match status" value="1"/>
</dbReference>
<reference evidence="16" key="1">
    <citation type="submission" date="2013-04" db="EMBL/GenBank/DDBJ databases">
        <title>The Genome Sequence of Fonticula alba ATCC 38817.</title>
        <authorList>
            <consortium name="The Broad Institute Genomics Platform"/>
            <person name="Russ C."/>
            <person name="Cuomo C."/>
            <person name="Burger G."/>
            <person name="Gray M.W."/>
            <person name="Holland P.W.H."/>
            <person name="King N."/>
            <person name="Lang F.B.F."/>
            <person name="Roger A.J."/>
            <person name="Ruiz-Trillo I."/>
            <person name="Brown M."/>
            <person name="Walker B."/>
            <person name="Young S."/>
            <person name="Zeng Q."/>
            <person name="Gargeya S."/>
            <person name="Fitzgerald M."/>
            <person name="Haas B."/>
            <person name="Abouelleil A."/>
            <person name="Allen A.W."/>
            <person name="Alvarado L."/>
            <person name="Arachchi H.M."/>
            <person name="Berlin A.M."/>
            <person name="Chapman S.B."/>
            <person name="Gainer-Dewar J."/>
            <person name="Goldberg J."/>
            <person name="Griggs A."/>
            <person name="Gujja S."/>
            <person name="Hansen M."/>
            <person name="Howarth C."/>
            <person name="Imamovic A."/>
            <person name="Ireland A."/>
            <person name="Larimer J."/>
            <person name="McCowan C."/>
            <person name="Murphy C."/>
            <person name="Pearson M."/>
            <person name="Poon T.W."/>
            <person name="Priest M."/>
            <person name="Roberts A."/>
            <person name="Saif S."/>
            <person name="Shea T."/>
            <person name="Sisk P."/>
            <person name="Sykes S."/>
            <person name="Wortman J."/>
            <person name="Nusbaum C."/>
            <person name="Birren B."/>
        </authorList>
    </citation>
    <scope>NUCLEOTIDE SEQUENCE [LARGE SCALE GENOMIC DNA]</scope>
    <source>
        <strain evidence="16">ATCC 38817</strain>
    </source>
</reference>
<evidence type="ECO:0000256" key="1">
    <source>
        <dbReference type="ARBA" id="ARBA00001974"/>
    </source>
</evidence>
<dbReference type="PANTHER" id="PTHR43557:SF4">
    <property type="entry name" value="APOPTOSIS-INDUCING FACTOR 1, MITOCHONDRIAL"/>
    <property type="match status" value="1"/>
</dbReference>
<dbReference type="eggNOG" id="KOG1346">
    <property type="taxonomic scope" value="Eukaryota"/>
</dbReference>
<dbReference type="InterPro" id="IPR036188">
    <property type="entry name" value="FAD/NAD-bd_sf"/>
</dbReference>
<dbReference type="AlphaFoldDB" id="A0A058ZE20"/>
<sequence length="592" mass="62649">MFSRFTAVAAVAASASVLAMKATSIKETTASTGPGPRALFRQFALHNDAAPVQPVLPVSDAEAAATAALEDKPEVTTPPPPPAPPANPYADAVTLPGGNLRAKYVLVGTGTASYSAAAAIMERDPTAVIIMIGEDVEVPYARPPITKELWFSQDPDVVDTLNYCDWAGNDVTLHYQPPTYYTSLKAKGDTPIVLLNGVRAVDLDLKQRFVLLADGRKVFFDQVLLATGGTPATLPAAKALPEHAKQHVTTLRTVADYRKLYTKLVGDAKATAAAAVAATTPAEGAEAESAASAPTPAAPVAQKHVVVIGGSFLGSEVACALAQQRTPNGEAPIKVTQVFPEEGNMGRVFPRYLTNWTTGKMRQLGIDIRSKSLLAEKAGLELDEKRGGILVNAELEARSGVFAAGDVTSFHDIALGRRRIEHYDHAVLTGRVAGENMTGARSPYSHQSMFWSDLGPKIGYEAIGILDPALTTVGIWAKGRPSDTPQAATSAGDNIRSAVADPSKLSASSVADDAAAVAAAEASQVATPPPPPPAEHETYGKGVVFYLNKRRQVVGMLLWNNFGQVGKARNIILEGREWHDLTELARLFKVNE</sequence>
<evidence type="ECO:0000256" key="12">
    <source>
        <dbReference type="SAM" id="MobiDB-lite"/>
    </source>
</evidence>
<dbReference type="EMBL" id="KB932201">
    <property type="protein sequence ID" value="KCV72645.1"/>
    <property type="molecule type" value="Genomic_DNA"/>
</dbReference>
<evidence type="ECO:0000259" key="14">
    <source>
        <dbReference type="Pfam" id="PF07992"/>
    </source>
</evidence>
<dbReference type="GO" id="GO:0006915">
    <property type="term" value="P:apoptotic process"/>
    <property type="evidence" value="ECO:0007669"/>
    <property type="project" value="UniProtKB-KW"/>
</dbReference>
<feature type="chain" id="PRO_5001571065" description="FAD/NAD(P)-binding domain-containing protein" evidence="13">
    <location>
        <begin position="20"/>
        <end position="592"/>
    </location>
</feature>
<dbReference type="SUPFAM" id="SSF55424">
    <property type="entry name" value="FAD/NAD-linked reductases, dimerisation (C-terminal) domain"/>
    <property type="match status" value="1"/>
</dbReference>
<feature type="domain" description="Mitochondrial apoptosis-inducing factor C-terminal" evidence="15">
    <location>
        <begin position="433"/>
        <end position="572"/>
    </location>
</feature>
<dbReference type="Pfam" id="PF07992">
    <property type="entry name" value="Pyr_redox_2"/>
    <property type="match status" value="1"/>
</dbReference>
<keyword evidence="4" id="KW-0285">Flavoprotein</keyword>
<evidence type="ECO:0000256" key="7">
    <source>
        <dbReference type="ARBA" id="ARBA00022946"/>
    </source>
</evidence>
<evidence type="ECO:0000259" key="15">
    <source>
        <dbReference type="Pfam" id="PF14721"/>
    </source>
</evidence>
<dbReference type="Proteomes" id="UP000030693">
    <property type="component" value="Unassembled WGS sequence"/>
</dbReference>
<dbReference type="GO" id="GO:0071949">
    <property type="term" value="F:FAD binding"/>
    <property type="evidence" value="ECO:0007669"/>
    <property type="project" value="TreeGrafter"/>
</dbReference>
<feature type="domain" description="FAD/NAD(P)-binding" evidence="14">
    <location>
        <begin position="103"/>
        <end position="371"/>
    </location>
</feature>
<dbReference type="OMA" id="RSIFFEH"/>
<dbReference type="Gene3D" id="3.50.50.60">
    <property type="entry name" value="FAD/NAD(P)-binding domain"/>
    <property type="match status" value="3"/>
</dbReference>
<comment type="cofactor">
    <cofactor evidence="1">
        <name>FAD</name>
        <dbReference type="ChEBI" id="CHEBI:57692"/>
    </cofactor>
</comment>
<dbReference type="GO" id="GO:0033108">
    <property type="term" value="P:mitochondrial respiratory chain complex assembly"/>
    <property type="evidence" value="ECO:0007669"/>
    <property type="project" value="TreeGrafter"/>
</dbReference>
<keyword evidence="5" id="KW-0053">Apoptosis</keyword>
<dbReference type="InterPro" id="IPR023753">
    <property type="entry name" value="FAD/NAD-binding_dom"/>
</dbReference>
<dbReference type="PRINTS" id="PR00368">
    <property type="entry name" value="FADPNR"/>
</dbReference>
<dbReference type="SMART" id="SM01353">
    <property type="entry name" value="AIF_C"/>
    <property type="match status" value="1"/>
</dbReference>
<evidence type="ECO:0000313" key="16">
    <source>
        <dbReference type="EMBL" id="KCV72645.1"/>
    </source>
</evidence>
<evidence type="ECO:0000256" key="2">
    <source>
        <dbReference type="ARBA" id="ARBA00004173"/>
    </source>
</evidence>
<comment type="catalytic activity">
    <reaction evidence="11">
        <text>A + NADH + H(+) = AH2 + NAD(+)</text>
        <dbReference type="Rhea" id="RHEA:11356"/>
        <dbReference type="ChEBI" id="CHEBI:13193"/>
        <dbReference type="ChEBI" id="CHEBI:15378"/>
        <dbReference type="ChEBI" id="CHEBI:17499"/>
        <dbReference type="ChEBI" id="CHEBI:57540"/>
        <dbReference type="ChEBI" id="CHEBI:57945"/>
    </reaction>
</comment>
<feature type="region of interest" description="Disordered" evidence="12">
    <location>
        <begin position="66"/>
        <end position="92"/>
    </location>
</feature>
<dbReference type="PRINTS" id="PR00411">
    <property type="entry name" value="PNDRDTASEI"/>
</dbReference>
<dbReference type="GeneID" id="20524951"/>
<evidence type="ECO:0000256" key="11">
    <source>
        <dbReference type="ARBA" id="ARBA00047786"/>
    </source>
</evidence>
<evidence type="ECO:0000256" key="5">
    <source>
        <dbReference type="ARBA" id="ARBA00022703"/>
    </source>
</evidence>
<dbReference type="InterPro" id="IPR029324">
    <property type="entry name" value="AIF_C"/>
</dbReference>
<keyword evidence="10" id="KW-0496">Mitochondrion</keyword>
<organism evidence="16">
    <name type="scientific">Fonticula alba</name>
    <name type="common">Slime mold</name>
    <dbReference type="NCBI Taxonomy" id="691883"/>
    <lineage>
        <taxon>Eukaryota</taxon>
        <taxon>Rotosphaerida</taxon>
        <taxon>Fonticulaceae</taxon>
        <taxon>Fonticula</taxon>
    </lineage>
</organism>
<accession>A0A058ZE20</accession>
<evidence type="ECO:0000256" key="9">
    <source>
        <dbReference type="ARBA" id="ARBA00023027"/>
    </source>
</evidence>
<dbReference type="OrthoDB" id="6029at2759"/>
<evidence type="ECO:0000256" key="3">
    <source>
        <dbReference type="ARBA" id="ARBA00006442"/>
    </source>
</evidence>
<keyword evidence="17" id="KW-1185">Reference proteome</keyword>
<keyword evidence="6" id="KW-0274">FAD</keyword>
<keyword evidence="9" id="KW-0520">NAD</keyword>
<evidence type="ECO:0000256" key="10">
    <source>
        <dbReference type="ARBA" id="ARBA00023128"/>
    </source>
</evidence>
<proteinExistence type="inferred from homology"/>
<comment type="subcellular location">
    <subcellularLocation>
        <location evidence="2">Mitochondrion</location>
    </subcellularLocation>
</comment>
<evidence type="ECO:0000313" key="17">
    <source>
        <dbReference type="Proteomes" id="UP000030693"/>
    </source>
</evidence>
<dbReference type="SUPFAM" id="SSF51905">
    <property type="entry name" value="FAD/NAD(P)-binding domain"/>
    <property type="match status" value="2"/>
</dbReference>
<evidence type="ECO:0008006" key="18">
    <source>
        <dbReference type="Google" id="ProtNLM"/>
    </source>
</evidence>
<evidence type="ECO:0000256" key="13">
    <source>
        <dbReference type="SAM" id="SignalP"/>
    </source>
</evidence>
<protein>
    <recommendedName>
        <fullName evidence="18">FAD/NAD(P)-binding domain-containing protein</fullName>
    </recommendedName>
</protein>
<feature type="compositionally biased region" description="Pro residues" evidence="12">
    <location>
        <begin position="76"/>
        <end position="87"/>
    </location>
</feature>
<dbReference type="PANTHER" id="PTHR43557">
    <property type="entry name" value="APOPTOSIS-INDUCING FACTOR 1"/>
    <property type="match status" value="1"/>
</dbReference>
<comment type="similarity">
    <text evidence="3">Belongs to the FAD-dependent oxidoreductase family.</text>
</comment>
<dbReference type="STRING" id="691883.A0A058ZE20"/>
<dbReference type="Gene3D" id="3.30.390.30">
    <property type="match status" value="1"/>
</dbReference>
<name>A0A058ZE20_FONAL</name>
<evidence type="ECO:0000256" key="6">
    <source>
        <dbReference type="ARBA" id="ARBA00022827"/>
    </source>
</evidence>
<evidence type="ECO:0000256" key="4">
    <source>
        <dbReference type="ARBA" id="ARBA00022630"/>
    </source>
</evidence>
<gene>
    <name evidence="16" type="ORF">H696_00226</name>
</gene>